<dbReference type="CDD" id="cd14473">
    <property type="entry name" value="FERM_B-lobe"/>
    <property type="match status" value="1"/>
</dbReference>
<dbReference type="PROSITE" id="PS50020">
    <property type="entry name" value="WW_DOMAIN_2"/>
    <property type="match status" value="1"/>
</dbReference>
<dbReference type="Pfam" id="PF00397">
    <property type="entry name" value="WW"/>
    <property type="match status" value="1"/>
</dbReference>
<dbReference type="CDD" id="cd17088">
    <property type="entry name" value="FERM_F1_FRMPD1_like"/>
    <property type="match status" value="1"/>
</dbReference>
<dbReference type="InterPro" id="IPR036020">
    <property type="entry name" value="WW_dom_sf"/>
</dbReference>
<evidence type="ECO:0000256" key="1">
    <source>
        <dbReference type="SAM" id="MobiDB-lite"/>
    </source>
</evidence>
<dbReference type="SUPFAM" id="SSF50156">
    <property type="entry name" value="PDZ domain-like"/>
    <property type="match status" value="1"/>
</dbReference>
<dbReference type="InterPro" id="IPR001478">
    <property type="entry name" value="PDZ"/>
</dbReference>
<evidence type="ECO:0000259" key="3">
    <source>
        <dbReference type="PROSITE" id="PS50057"/>
    </source>
</evidence>
<dbReference type="InterPro" id="IPR001202">
    <property type="entry name" value="WW_dom"/>
</dbReference>
<dbReference type="SMART" id="SM00456">
    <property type="entry name" value="WW"/>
    <property type="match status" value="1"/>
</dbReference>
<evidence type="ECO:0000313" key="6">
    <source>
        <dbReference type="Proteomes" id="UP001307889"/>
    </source>
</evidence>
<feature type="region of interest" description="Disordered" evidence="1">
    <location>
        <begin position="706"/>
        <end position="738"/>
    </location>
</feature>
<feature type="compositionally biased region" description="Low complexity" evidence="1">
    <location>
        <begin position="957"/>
        <end position="976"/>
    </location>
</feature>
<dbReference type="PANTHER" id="PTHR46221:SF3">
    <property type="entry name" value="FERM AND PDZ DOMAIN-CONTAINING PROTEIN 4"/>
    <property type="match status" value="1"/>
</dbReference>
<sequence length="1143" mass="125592">MYEGSPLKNYTTAYELEIFAISSLLLQGFTKLQSAERNFFRCFSESTGTCSWIPPVEVWNKEVGRSLPYGWEEALDPNGKTYFINHINKTTTYEEPVLDWGEEPPQPRQINLTRHPDMGFGFVAGSERPVIVRFVTDGGPSDGKLLPGDHILEVNAEDVSCAPRDHVIQLVRASKTNVDLVVCQPILTNSSRKSAILSSAKKAKLKSNPSRVRFAEGVVVNGSPMFPGCTLSGGDWGSGTMLPNVLKVFLENGQTKSFKYDANTTVGDVLSSLLNKLCLKETNHFALVLEQVKTLRRNKLTLLNPQHTLSRVASRPGTHNLRCLFRVAFVPSDPCDLAQRDLAAFEYFYLQCCNDVVQERYAPELKYDVALRLAALHIHQHCLANNIQPSKITVKTVERDFGLEKFVPTSLLETMKRKELRKVLTHLLKLNYTMTGSSHKCLTALQAKLYYLTIISQLPSYGAKCFPTNSVDSTVENVILVSPKLGISQITGLRSNMPVPVADIEQLSMVQVEKEDHLLSSVTLFLPSTPIKELRLTVEERDAEELVLVLQGYFKLFTSKDLHVHQDPDDWLIDIAPLYHSQHVVKPAVWSYGCDNETDEHRMINLAVPLHTLNPNKEVKTNGTHTLSRSSSKIIKSNGVDSNMNVPGKVRDRNGMNPLSPSNNGIDFHSVVSMEILEQEGYFDANNPEVVRRVAEMQAVVENSEAYLSKHQRENSDSDGSHMSLDSEAPPPAPLKHSDSLLLLTQGQKEIEKCVNEAFNSIEIGDTESDTDSMTTSPSHNSIAKTPNRDSDSSFGLHSPDNLVGASTFEALQVIWKKVQETGHLDGQATLCLDPDIIDLTLLPPPITPDKDMGHGAEQLLSLGLEEFLETTKVVPPPPTEAVDPTIALTTEQISAFIIPPPPPPMEEIKETKPPPVKTNGVNGVGSDVKWTREATERAPASCKSGVKSPPTVCITPSNAATNNSAASVPSSNGAPERPPKTSGKNPPPLPPRSDSFSRKTGEADMNVEALRVTAEFSDVLSLALAQTERSVNTNQEVKDMLGLELRRLVTSSKLLVRSHKCANTTLESGDYKGNLQQVVSQLRKAVDYGVSMESAYVLGVLQVVTQVQGIIVAENQDELSSGAERLATALASLIKICQNLAN</sequence>
<dbReference type="SMART" id="SM00295">
    <property type="entry name" value="B41"/>
    <property type="match status" value="1"/>
</dbReference>
<dbReference type="InterPro" id="IPR014352">
    <property type="entry name" value="FERM/acyl-CoA-bd_prot_sf"/>
</dbReference>
<dbReference type="InterPro" id="IPR029071">
    <property type="entry name" value="Ubiquitin-like_domsf"/>
</dbReference>
<dbReference type="SUPFAM" id="SSF51045">
    <property type="entry name" value="WW domain"/>
    <property type="match status" value="1"/>
</dbReference>
<evidence type="ECO:0000259" key="2">
    <source>
        <dbReference type="PROSITE" id="PS50020"/>
    </source>
</evidence>
<feature type="domain" description="PDZ" evidence="4">
    <location>
        <begin position="109"/>
        <end position="186"/>
    </location>
</feature>
<protein>
    <submittedName>
        <fullName evidence="5">FERM central domain</fullName>
    </submittedName>
</protein>
<dbReference type="InterPro" id="IPR019749">
    <property type="entry name" value="Band_41_domain"/>
</dbReference>
<dbReference type="PROSITE" id="PS50057">
    <property type="entry name" value="FERM_3"/>
    <property type="match status" value="1"/>
</dbReference>
<feature type="compositionally biased region" description="Basic and acidic residues" evidence="1">
    <location>
        <begin position="711"/>
        <end position="720"/>
    </location>
</feature>
<dbReference type="SUPFAM" id="SSF50729">
    <property type="entry name" value="PH domain-like"/>
    <property type="match status" value="1"/>
</dbReference>
<dbReference type="SMART" id="SM00228">
    <property type="entry name" value="PDZ"/>
    <property type="match status" value="1"/>
</dbReference>
<proteinExistence type="predicted"/>
<feature type="domain" description="FERM" evidence="3">
    <location>
        <begin position="244"/>
        <end position="561"/>
    </location>
</feature>
<dbReference type="PANTHER" id="PTHR46221">
    <property type="entry name" value="FERM AND PDZ DOMAIN-CONTAINING PROTEIN FAMILY MEMBER"/>
    <property type="match status" value="1"/>
</dbReference>
<dbReference type="SUPFAM" id="SSF47031">
    <property type="entry name" value="Second domain of FERM"/>
    <property type="match status" value="1"/>
</dbReference>
<dbReference type="Gene3D" id="1.20.80.10">
    <property type="match status" value="1"/>
</dbReference>
<dbReference type="CDD" id="cd00201">
    <property type="entry name" value="WW"/>
    <property type="match status" value="1"/>
</dbReference>
<gene>
    <name evidence="5" type="ORF">NTJ_06423</name>
</gene>
<dbReference type="EMBL" id="AP028912">
    <property type="protein sequence ID" value="BES93614.1"/>
    <property type="molecule type" value="Genomic_DNA"/>
</dbReference>
<dbReference type="Pfam" id="PF21989">
    <property type="entry name" value="RA_2"/>
    <property type="match status" value="1"/>
</dbReference>
<feature type="region of interest" description="Disordered" evidence="1">
    <location>
        <begin position="936"/>
        <end position="1002"/>
    </location>
</feature>
<dbReference type="InterPro" id="IPR036034">
    <property type="entry name" value="PDZ_sf"/>
</dbReference>
<dbReference type="PROSITE" id="PS01159">
    <property type="entry name" value="WW_DOMAIN_1"/>
    <property type="match status" value="1"/>
</dbReference>
<organism evidence="5 6">
    <name type="scientific">Nesidiocoris tenuis</name>
    <dbReference type="NCBI Taxonomy" id="355587"/>
    <lineage>
        <taxon>Eukaryota</taxon>
        <taxon>Metazoa</taxon>
        <taxon>Ecdysozoa</taxon>
        <taxon>Arthropoda</taxon>
        <taxon>Hexapoda</taxon>
        <taxon>Insecta</taxon>
        <taxon>Pterygota</taxon>
        <taxon>Neoptera</taxon>
        <taxon>Paraneoptera</taxon>
        <taxon>Hemiptera</taxon>
        <taxon>Heteroptera</taxon>
        <taxon>Panheteroptera</taxon>
        <taxon>Cimicomorpha</taxon>
        <taxon>Miridae</taxon>
        <taxon>Dicyphina</taxon>
        <taxon>Nesidiocoris</taxon>
    </lineage>
</organism>
<dbReference type="Pfam" id="PF00373">
    <property type="entry name" value="FERM_M"/>
    <property type="match status" value="1"/>
</dbReference>
<feature type="domain" description="WW" evidence="2">
    <location>
        <begin position="65"/>
        <end position="98"/>
    </location>
</feature>
<reference evidence="5 6" key="1">
    <citation type="submission" date="2023-09" db="EMBL/GenBank/DDBJ databases">
        <title>Nesidiocoris tenuis whole genome shotgun sequence.</title>
        <authorList>
            <person name="Shibata T."/>
            <person name="Shimoda M."/>
            <person name="Kobayashi T."/>
            <person name="Uehara T."/>
        </authorList>
    </citation>
    <scope>NUCLEOTIDE SEQUENCE [LARGE SCALE GENOMIC DNA]</scope>
    <source>
        <strain evidence="5 6">Japan</strain>
    </source>
</reference>
<name>A0ABN7AQP6_9HEMI</name>
<dbReference type="PROSITE" id="PS50106">
    <property type="entry name" value="PDZ"/>
    <property type="match status" value="1"/>
</dbReference>
<dbReference type="InterPro" id="IPR000299">
    <property type="entry name" value="FERM_domain"/>
</dbReference>
<evidence type="ECO:0000259" key="4">
    <source>
        <dbReference type="PROSITE" id="PS50106"/>
    </source>
</evidence>
<dbReference type="InterPro" id="IPR035963">
    <property type="entry name" value="FERM_2"/>
</dbReference>
<evidence type="ECO:0000313" key="5">
    <source>
        <dbReference type="EMBL" id="BES93614.1"/>
    </source>
</evidence>
<dbReference type="Pfam" id="PF00595">
    <property type="entry name" value="PDZ"/>
    <property type="match status" value="1"/>
</dbReference>
<keyword evidence="6" id="KW-1185">Reference proteome</keyword>
<dbReference type="Gene3D" id="2.20.70.10">
    <property type="match status" value="1"/>
</dbReference>
<dbReference type="Gene3D" id="3.10.20.90">
    <property type="entry name" value="Phosphatidylinositol 3-kinase Catalytic Subunit, Chain A, domain 1"/>
    <property type="match status" value="1"/>
</dbReference>
<dbReference type="SUPFAM" id="SSF54236">
    <property type="entry name" value="Ubiquitin-like"/>
    <property type="match status" value="1"/>
</dbReference>
<dbReference type="Gene3D" id="2.30.42.10">
    <property type="match status" value="1"/>
</dbReference>
<feature type="region of interest" description="Disordered" evidence="1">
    <location>
        <begin position="765"/>
        <end position="798"/>
    </location>
</feature>
<accession>A0ABN7AQP6</accession>
<dbReference type="InterPro" id="IPR019748">
    <property type="entry name" value="FERM_central"/>
</dbReference>
<dbReference type="Proteomes" id="UP001307889">
    <property type="component" value="Chromosome 4"/>
</dbReference>